<dbReference type="Pfam" id="PF13449">
    <property type="entry name" value="Phytase-like"/>
    <property type="match status" value="1"/>
</dbReference>
<dbReference type="EMBL" id="ATHO01000104">
    <property type="protein sequence ID" value="EQB05935.1"/>
    <property type="molecule type" value="Genomic_DNA"/>
</dbReference>
<keyword evidence="3" id="KW-1185">Reference proteome</keyword>
<evidence type="ECO:0000313" key="2">
    <source>
        <dbReference type="EMBL" id="EQB05935.1"/>
    </source>
</evidence>
<gene>
    <name evidence="2" type="ORF">L288_12070</name>
</gene>
<feature type="domain" description="Phytase-like" evidence="1">
    <location>
        <begin position="114"/>
        <end position="360"/>
    </location>
</feature>
<comment type="caution">
    <text evidence="2">The sequence shown here is derived from an EMBL/GenBank/DDBJ whole genome shotgun (WGS) entry which is preliminary data.</text>
</comment>
<dbReference type="InterPro" id="IPR027372">
    <property type="entry name" value="Phytase-like_dom"/>
</dbReference>
<evidence type="ECO:0000259" key="1">
    <source>
        <dbReference type="Pfam" id="PF13449"/>
    </source>
</evidence>
<sequence length="375" mass="41547">MGVTAAVNARFLFHSPQLSEKQQRQSGPPGQAVMKVGSVTRNAYGETMRRILIVLLLAILLLPAPHKNKPELFGPGPLLVRVRALPLSSIDPSVNQVGALTYKGGWQLSSPHRGFGGISSLMMDAHGQVLALSDSGTLMGFAVRPRPDNRHPFIAPLPVRAEDRSQPWWAWDSESLTHDPATDRYWVGFEMLQRICRYAPGFARVEACRTWPDIEAWPETGSIESMARLPDGRFLVIAEMGMTSDGSHDTLLFSGDPADEATPAPIHLRYAPPRGYRPTDLVALDERRLLVLNRRVTLQNLFTATLAIVELPASPRAGDRLKARTLAQLAPPLLADNFEGVALSREQGQTMVWIVSDDNHEFFQRTLLLKFALRL</sequence>
<dbReference type="AlphaFoldDB" id="T0I2R2"/>
<protein>
    <recommendedName>
        <fullName evidence="1">Phytase-like domain-containing protein</fullName>
    </recommendedName>
</protein>
<organism evidence="2 3">
    <name type="scientific">Sphingobium quisquiliarum P25</name>
    <dbReference type="NCBI Taxonomy" id="1329909"/>
    <lineage>
        <taxon>Bacteria</taxon>
        <taxon>Pseudomonadati</taxon>
        <taxon>Pseudomonadota</taxon>
        <taxon>Alphaproteobacteria</taxon>
        <taxon>Sphingomonadales</taxon>
        <taxon>Sphingomonadaceae</taxon>
        <taxon>Sphingobium</taxon>
    </lineage>
</organism>
<dbReference type="Proteomes" id="UP000015525">
    <property type="component" value="Unassembled WGS sequence"/>
</dbReference>
<evidence type="ECO:0000313" key="3">
    <source>
        <dbReference type="Proteomes" id="UP000015525"/>
    </source>
</evidence>
<dbReference type="PATRIC" id="fig|1329909.3.peg.2338"/>
<name>T0I2R2_9SPHN</name>
<proteinExistence type="predicted"/>
<accession>T0I2R2</accession>
<reference evidence="2 3" key="1">
    <citation type="journal article" date="2013" name="Genome Announc.">
        <title>Draft Genome Sequence of Sphingobium quisquiliarum Strain P25T, a Novel Hexachlorocyclohexane (HCH)-Degrading Bacterium Isolated from an HCH Dumpsite.</title>
        <authorList>
            <person name="Kumar Singh A."/>
            <person name="Sangwan N."/>
            <person name="Sharma A."/>
            <person name="Gupta V."/>
            <person name="Khurana J.P."/>
            <person name="Lal R."/>
        </authorList>
    </citation>
    <scope>NUCLEOTIDE SEQUENCE [LARGE SCALE GENOMIC DNA]</scope>
    <source>
        <strain evidence="2 3">P25</strain>
    </source>
</reference>